<dbReference type="Gene3D" id="3.40.710.10">
    <property type="entry name" value="DD-peptidase/beta-lactamase superfamily"/>
    <property type="match status" value="1"/>
</dbReference>
<protein>
    <recommendedName>
        <fullName evidence="10">Peptidase S11 D-alanyl-D-alanine carboxypeptidase A N-terminal domain-containing protein</fullName>
    </recommendedName>
</protein>
<dbReference type="GO" id="GO:0009002">
    <property type="term" value="F:serine-type D-Ala-D-Ala carboxypeptidase activity"/>
    <property type="evidence" value="ECO:0007669"/>
    <property type="project" value="InterPro"/>
</dbReference>
<evidence type="ECO:0000256" key="5">
    <source>
        <dbReference type="ARBA" id="ARBA00022984"/>
    </source>
</evidence>
<reference evidence="11 12" key="1">
    <citation type="submission" date="2017-09" db="EMBL/GenBank/DDBJ databases">
        <title>Depth-based differentiation of microbial function through sediment-hosted aquifers and enrichment of novel symbionts in the deep terrestrial subsurface.</title>
        <authorList>
            <person name="Probst A.J."/>
            <person name="Ladd B."/>
            <person name="Jarett J.K."/>
            <person name="Geller-Mcgrath D.E."/>
            <person name="Sieber C.M."/>
            <person name="Emerson J.B."/>
            <person name="Anantharaman K."/>
            <person name="Thomas B.C."/>
            <person name="Malmstrom R."/>
            <person name="Stieglmeier M."/>
            <person name="Klingl A."/>
            <person name="Woyke T."/>
            <person name="Ryan C.M."/>
            <person name="Banfield J.F."/>
        </authorList>
    </citation>
    <scope>NUCLEOTIDE SEQUENCE [LARGE SCALE GENOMIC DNA]</scope>
    <source>
        <strain evidence="11">CG11_big_fil_rev_8_21_14_0_20_46_11</strain>
    </source>
</reference>
<evidence type="ECO:0000313" key="12">
    <source>
        <dbReference type="Proteomes" id="UP000229342"/>
    </source>
</evidence>
<evidence type="ECO:0000256" key="9">
    <source>
        <dbReference type="RuleBase" id="RU004016"/>
    </source>
</evidence>
<dbReference type="EMBL" id="PCVG01000076">
    <property type="protein sequence ID" value="PIQ68164.1"/>
    <property type="molecule type" value="Genomic_DNA"/>
</dbReference>
<dbReference type="Pfam" id="PF00768">
    <property type="entry name" value="Peptidase_S11"/>
    <property type="match status" value="1"/>
</dbReference>
<proteinExistence type="inferred from homology"/>
<dbReference type="InterPro" id="IPR012338">
    <property type="entry name" value="Beta-lactam/transpept-like"/>
</dbReference>
<feature type="active site" evidence="7">
    <location>
        <position position="152"/>
    </location>
</feature>
<feature type="domain" description="Peptidase S11 D-alanyl-D-alanine carboxypeptidase A N-terminal" evidence="10">
    <location>
        <begin position="68"/>
        <end position="303"/>
    </location>
</feature>
<evidence type="ECO:0000256" key="3">
    <source>
        <dbReference type="ARBA" id="ARBA00022801"/>
    </source>
</evidence>
<accession>A0A2H0KCP2</accession>
<evidence type="ECO:0000256" key="6">
    <source>
        <dbReference type="ARBA" id="ARBA00023316"/>
    </source>
</evidence>
<dbReference type="GO" id="GO:0006508">
    <property type="term" value="P:proteolysis"/>
    <property type="evidence" value="ECO:0007669"/>
    <property type="project" value="InterPro"/>
</dbReference>
<dbReference type="AlphaFoldDB" id="A0A2H0KCP2"/>
<evidence type="ECO:0000256" key="1">
    <source>
        <dbReference type="ARBA" id="ARBA00007164"/>
    </source>
</evidence>
<evidence type="ECO:0000256" key="7">
    <source>
        <dbReference type="PIRSR" id="PIRSR618044-1"/>
    </source>
</evidence>
<dbReference type="PANTHER" id="PTHR21581">
    <property type="entry name" value="D-ALANYL-D-ALANINE CARBOXYPEPTIDASE"/>
    <property type="match status" value="1"/>
</dbReference>
<organism evidence="11 12">
    <name type="scientific">Candidatus Taylorbacteria bacterium CG11_big_fil_rev_8_21_14_0_20_46_11</name>
    <dbReference type="NCBI Taxonomy" id="1975025"/>
    <lineage>
        <taxon>Bacteria</taxon>
        <taxon>Candidatus Tayloriibacteriota</taxon>
    </lineage>
</organism>
<dbReference type="InterPro" id="IPR018044">
    <property type="entry name" value="Peptidase_S11"/>
</dbReference>
<evidence type="ECO:0000256" key="8">
    <source>
        <dbReference type="PIRSR" id="PIRSR618044-2"/>
    </source>
</evidence>
<keyword evidence="6" id="KW-0961">Cell wall biogenesis/degradation</keyword>
<feature type="binding site" evidence="8">
    <location>
        <position position="273"/>
    </location>
    <ligand>
        <name>substrate</name>
    </ligand>
</feature>
<comment type="caution">
    <text evidence="11">The sequence shown here is derived from an EMBL/GenBank/DDBJ whole genome shotgun (WGS) entry which is preliminary data.</text>
</comment>
<dbReference type="PRINTS" id="PR00725">
    <property type="entry name" value="DADACBPTASE1"/>
</dbReference>
<feature type="active site" description="Proton acceptor" evidence="7">
    <location>
        <position position="101"/>
    </location>
</feature>
<dbReference type="PANTHER" id="PTHR21581:SF6">
    <property type="entry name" value="TRAFFICKING PROTEIN PARTICLE COMPLEX SUBUNIT 12"/>
    <property type="match status" value="1"/>
</dbReference>
<keyword evidence="4" id="KW-0133">Cell shape</keyword>
<comment type="similarity">
    <text evidence="1 9">Belongs to the peptidase S11 family.</text>
</comment>
<dbReference type="GO" id="GO:0008360">
    <property type="term" value="P:regulation of cell shape"/>
    <property type="evidence" value="ECO:0007669"/>
    <property type="project" value="UniProtKB-KW"/>
</dbReference>
<evidence type="ECO:0000259" key="10">
    <source>
        <dbReference type="Pfam" id="PF00768"/>
    </source>
</evidence>
<evidence type="ECO:0000256" key="4">
    <source>
        <dbReference type="ARBA" id="ARBA00022960"/>
    </source>
</evidence>
<keyword evidence="3" id="KW-0378">Hydrolase</keyword>
<dbReference type="SUPFAM" id="SSF56601">
    <property type="entry name" value="beta-lactamase/transpeptidase-like"/>
    <property type="match status" value="1"/>
</dbReference>
<gene>
    <name evidence="11" type="ORF">COV91_05560</name>
</gene>
<evidence type="ECO:0000313" key="11">
    <source>
        <dbReference type="EMBL" id="PIQ68164.1"/>
    </source>
</evidence>
<sequence>MPPTPETTIKETATSAMQPEYFFWGAVLVACMLFLNAPSSSTPGDTTVAAVAVALEGEPAVHPFDSVDLIAKAAAVYDTTTHTFLFEKNATTSLPLASVTKVMTGTLALTLVPETTILTISDDAIRQEGDSHLTVGEKWVLRDLLTFMLLESSNDAAYAVSSSVGAVAKGVDDLAEGRDFFIAEMNRHARERGLTATVFRSESGLDVSTTTAGALSSAEDTTKMLADALELFPHIFTETRLSALSIPNEEGVVRDARNTNQNIDKLPLLIASKTGYTDLAGGNLVISFNAGFNRPVVIAVLGSTVSGRFEDVEKLVWATLDSLQVTDK</sequence>
<name>A0A2H0KCP2_9BACT</name>
<feature type="active site" description="Acyl-ester intermediate" evidence="7">
    <location>
        <position position="98"/>
    </location>
</feature>
<dbReference type="GO" id="GO:0071555">
    <property type="term" value="P:cell wall organization"/>
    <property type="evidence" value="ECO:0007669"/>
    <property type="project" value="UniProtKB-KW"/>
</dbReference>
<evidence type="ECO:0000256" key="2">
    <source>
        <dbReference type="ARBA" id="ARBA00022729"/>
    </source>
</evidence>
<keyword evidence="2" id="KW-0732">Signal</keyword>
<dbReference type="GO" id="GO:0009252">
    <property type="term" value="P:peptidoglycan biosynthetic process"/>
    <property type="evidence" value="ECO:0007669"/>
    <property type="project" value="UniProtKB-KW"/>
</dbReference>
<dbReference type="InterPro" id="IPR001967">
    <property type="entry name" value="Peptidase_S11_N"/>
</dbReference>
<keyword evidence="5" id="KW-0573">Peptidoglycan synthesis</keyword>
<dbReference type="Proteomes" id="UP000229342">
    <property type="component" value="Unassembled WGS sequence"/>
</dbReference>